<evidence type="ECO:0000259" key="10">
    <source>
        <dbReference type="Pfam" id="PF18307"/>
    </source>
</evidence>
<dbReference type="Gene3D" id="3.30.70.2610">
    <property type="match status" value="1"/>
</dbReference>
<evidence type="ECO:0000256" key="1">
    <source>
        <dbReference type="ARBA" id="ARBA00002817"/>
    </source>
</evidence>
<dbReference type="PANTHER" id="PTHR13152">
    <property type="entry name" value="TFIIH, POLYPEPTIDE 4"/>
    <property type="match status" value="1"/>
</dbReference>
<feature type="domain" description="Transcription factor Tfb2 C-terminal" evidence="10">
    <location>
        <begin position="413"/>
        <end position="480"/>
    </location>
</feature>
<sequence>MSDQQAPEQNDAQFQLTILEYLERLPEELCNRLYLKPTSCLAVFRLLTTVSKQIIMSILYIETPISKSDIQLLAKPRKIKFLLENLDSLKKLFILLEKDDKIYINKTFQKQFINSLTGGGNRGSFNNIMDPSSQESIQINDLDQYAGEKWESVLHFMVGTATKKTQPNKSVLQLLKKSGLMSNTDNQPQITSKGFQFLLQDICTQIWMVLLQYLYMREEEEVDIITILGLFFQVGSLEFGNNYSVENLTDLELSVLKDLQELGFIYKKRGGMSVIIPTRLVTILTGASISAVKATMSFLNKRSTGILGSSDQPLIHSSENFEDKNTDSGFIIIETNYRLYAYTDSILQISILDLFTHLVYRFPNLVVGSITRDSIRMALQKGITADQIVAYLNTHAHPQIKDKIPPVPISISDQIRLWEKEKNRINPFPSFMYHEFNRQQDFDIVHRYAEQLGVVLWVNEKIRTMVITQEGHESVKNFVKRRMASKTGQPAIQHAQ</sequence>
<dbReference type="InterPro" id="IPR040662">
    <property type="entry name" value="Tfb2_C"/>
</dbReference>
<evidence type="ECO:0000256" key="2">
    <source>
        <dbReference type="ARBA" id="ARBA00004123"/>
    </source>
</evidence>
<comment type="similarity">
    <text evidence="3 9">Belongs to the TFB2 family.</text>
</comment>
<comment type="caution">
    <text evidence="11">The sequence shown here is derived from an EMBL/GenBank/DDBJ whole genome shotgun (WGS) entry which is preliminary data.</text>
</comment>
<proteinExistence type="inferred from homology"/>
<evidence type="ECO:0000313" key="12">
    <source>
        <dbReference type="Proteomes" id="UP000245699"/>
    </source>
</evidence>
<keyword evidence="5 9" id="KW-0805">Transcription regulation</keyword>
<name>A0A2T9Z4S5_9FUNG</name>
<organism evidence="11 12">
    <name type="scientific">Furculomyces boomerangus</name>
    <dbReference type="NCBI Taxonomy" id="61424"/>
    <lineage>
        <taxon>Eukaryota</taxon>
        <taxon>Fungi</taxon>
        <taxon>Fungi incertae sedis</taxon>
        <taxon>Zoopagomycota</taxon>
        <taxon>Kickxellomycotina</taxon>
        <taxon>Harpellomycetes</taxon>
        <taxon>Harpellales</taxon>
        <taxon>Harpellaceae</taxon>
        <taxon>Furculomyces</taxon>
    </lineage>
</organism>
<evidence type="ECO:0000256" key="9">
    <source>
        <dbReference type="RuleBase" id="RU364024"/>
    </source>
</evidence>
<keyword evidence="6 9" id="KW-0804">Transcription</keyword>
<dbReference type="GO" id="GO:0005675">
    <property type="term" value="C:transcription factor TFIIH holo complex"/>
    <property type="evidence" value="ECO:0007669"/>
    <property type="project" value="TreeGrafter"/>
</dbReference>
<evidence type="ECO:0000256" key="4">
    <source>
        <dbReference type="ARBA" id="ARBA00022763"/>
    </source>
</evidence>
<comment type="subcellular location">
    <subcellularLocation>
        <location evidence="2 9">Nucleus</location>
    </subcellularLocation>
</comment>
<dbReference type="OrthoDB" id="364513at2759"/>
<dbReference type="NCBIfam" id="TIGR00625">
    <property type="entry name" value="tfb2"/>
    <property type="match status" value="1"/>
</dbReference>
<comment type="function">
    <text evidence="9">Component of the general transcription and DNA repair factor IIH (TFIIH) core complex which is involved in general and transcription-coupled nucleotide excision repair (NER) of damaged DNA.</text>
</comment>
<dbReference type="STRING" id="61424.A0A2T9Z4S5"/>
<dbReference type="EMBL" id="MBFT01000030">
    <property type="protein sequence ID" value="PVU99551.1"/>
    <property type="molecule type" value="Genomic_DNA"/>
</dbReference>
<comment type="function">
    <text evidence="1">Component of the general transcription and DNA repair factor IIH (TFIIH) core complex, which is involved in general and transcription-coupled nucleotide excision repair (NER) of damaged DNA and, when complexed to TFIIK, in RNA transcription by RNA polymerase II. In NER, TFIIH acts by opening DNA around the lesion to allow the excision of the damaged oligonucleotide and its replacement by a new DNA fragment. In transcription, TFIIH has an essential role in transcription initiation. When the pre-initiation complex (PIC) has been established, TFIIH is required for promoter opening and promoter escape. Phosphorylation of the C-terminal tail (CTD) of the largest subunit of RNA polymerase II by the kinase module TFIIK controls the initiation of transcription.</text>
</comment>
<dbReference type="Pfam" id="PF03849">
    <property type="entry name" value="Tfb2"/>
    <property type="match status" value="1"/>
</dbReference>
<protein>
    <recommendedName>
        <fullName evidence="9">RNA polymerase II transcription factor B subunit 2</fullName>
    </recommendedName>
</protein>
<keyword evidence="4 9" id="KW-0227">DNA damage</keyword>
<reference evidence="11 12" key="1">
    <citation type="journal article" date="2018" name="MBio">
        <title>Comparative Genomics Reveals the Core Gene Toolbox for the Fungus-Insect Symbiosis.</title>
        <authorList>
            <person name="Wang Y."/>
            <person name="Stata M."/>
            <person name="Wang W."/>
            <person name="Stajich J.E."/>
            <person name="White M.M."/>
            <person name="Moncalvo J.M."/>
        </authorList>
    </citation>
    <scope>NUCLEOTIDE SEQUENCE [LARGE SCALE GENOMIC DNA]</scope>
    <source>
        <strain evidence="11 12">AUS-77-4</strain>
    </source>
</reference>
<gene>
    <name evidence="11" type="ORF">BB559_000600</name>
</gene>
<dbReference type="GO" id="GO:0006289">
    <property type="term" value="P:nucleotide-excision repair"/>
    <property type="evidence" value="ECO:0007669"/>
    <property type="project" value="InterPro"/>
</dbReference>
<evidence type="ECO:0000256" key="3">
    <source>
        <dbReference type="ARBA" id="ARBA00007132"/>
    </source>
</evidence>
<dbReference type="Pfam" id="PF18307">
    <property type="entry name" value="Tfb2_C"/>
    <property type="match status" value="1"/>
</dbReference>
<evidence type="ECO:0000256" key="7">
    <source>
        <dbReference type="ARBA" id="ARBA00023204"/>
    </source>
</evidence>
<dbReference type="PANTHER" id="PTHR13152:SF0">
    <property type="entry name" value="GENERAL TRANSCRIPTION FACTOR IIH SUBUNIT 4"/>
    <property type="match status" value="1"/>
</dbReference>
<dbReference type="GO" id="GO:0003690">
    <property type="term" value="F:double-stranded DNA binding"/>
    <property type="evidence" value="ECO:0007669"/>
    <property type="project" value="TreeGrafter"/>
</dbReference>
<dbReference type="GO" id="GO:0001671">
    <property type="term" value="F:ATPase activator activity"/>
    <property type="evidence" value="ECO:0007669"/>
    <property type="project" value="InterPro"/>
</dbReference>
<evidence type="ECO:0000313" key="11">
    <source>
        <dbReference type="EMBL" id="PVU99551.1"/>
    </source>
</evidence>
<dbReference type="Proteomes" id="UP000245699">
    <property type="component" value="Unassembled WGS sequence"/>
</dbReference>
<evidence type="ECO:0000256" key="6">
    <source>
        <dbReference type="ARBA" id="ARBA00023163"/>
    </source>
</evidence>
<evidence type="ECO:0000256" key="8">
    <source>
        <dbReference type="ARBA" id="ARBA00023242"/>
    </source>
</evidence>
<dbReference type="AlphaFoldDB" id="A0A2T9Z4S5"/>
<dbReference type="InterPro" id="IPR004598">
    <property type="entry name" value="TFIIH_p52/Tfb2"/>
</dbReference>
<dbReference type="GO" id="GO:0000439">
    <property type="term" value="C:transcription factor TFIIH core complex"/>
    <property type="evidence" value="ECO:0007669"/>
    <property type="project" value="InterPro"/>
</dbReference>
<accession>A0A2T9Z4S5</accession>
<keyword evidence="8 9" id="KW-0539">Nucleus</keyword>
<keyword evidence="7 9" id="KW-0234">DNA repair</keyword>
<keyword evidence="12" id="KW-1185">Reference proteome</keyword>
<evidence type="ECO:0000256" key="5">
    <source>
        <dbReference type="ARBA" id="ARBA00023015"/>
    </source>
</evidence>